<sequence>MQNYNPRYPPSFAYRSAPSIDHRSEDGRLSARSRISQHPPTLPRNVPLPFSRLSPLFDRDDPLPPVPFTRLDDNLRLGEYRRLPSRRSQDPGNTAPEALFNSATFPETGEFRLVVNIRGREHEVRLRPKSGATAVLVSDVVAAVEWELESAANQWSTGLLYNGHSASRGSDGLWSWYGLAGAKDVDEQGLWILYL</sequence>
<evidence type="ECO:0000313" key="3">
    <source>
        <dbReference type="Proteomes" id="UP000629468"/>
    </source>
</evidence>
<dbReference type="OMA" id="ESAANQW"/>
<proteinExistence type="predicted"/>
<name>A0A8H7F9X7_AGABI</name>
<dbReference type="AlphaFoldDB" id="A0A8H7F9X7"/>
<organism evidence="2 3">
    <name type="scientific">Agaricus bisporus var. burnettii</name>
    <dbReference type="NCBI Taxonomy" id="192524"/>
    <lineage>
        <taxon>Eukaryota</taxon>
        <taxon>Fungi</taxon>
        <taxon>Dikarya</taxon>
        <taxon>Basidiomycota</taxon>
        <taxon>Agaricomycotina</taxon>
        <taxon>Agaricomycetes</taxon>
        <taxon>Agaricomycetidae</taxon>
        <taxon>Agaricales</taxon>
        <taxon>Agaricineae</taxon>
        <taxon>Agaricaceae</taxon>
        <taxon>Agaricus</taxon>
    </lineage>
</organism>
<comment type="caution">
    <text evidence="2">The sequence shown here is derived from an EMBL/GenBank/DDBJ whole genome shotgun (WGS) entry which is preliminary data.</text>
</comment>
<feature type="compositionally biased region" description="Basic and acidic residues" evidence="1">
    <location>
        <begin position="20"/>
        <end position="29"/>
    </location>
</feature>
<evidence type="ECO:0000256" key="1">
    <source>
        <dbReference type="SAM" id="MobiDB-lite"/>
    </source>
</evidence>
<accession>A0A8H7F9X7</accession>
<evidence type="ECO:0000313" key="2">
    <source>
        <dbReference type="EMBL" id="KAF7783892.1"/>
    </source>
</evidence>
<gene>
    <name evidence="2" type="ORF">Agabi119p4_57</name>
</gene>
<protein>
    <submittedName>
        <fullName evidence="2">Uncharacterized protein</fullName>
    </submittedName>
</protein>
<feature type="region of interest" description="Disordered" evidence="1">
    <location>
        <begin position="1"/>
        <end position="48"/>
    </location>
</feature>
<dbReference type="EMBL" id="JABXXO010000001">
    <property type="protein sequence ID" value="KAF7783892.1"/>
    <property type="molecule type" value="Genomic_DNA"/>
</dbReference>
<reference evidence="2 3" key="1">
    <citation type="journal article" name="Sci. Rep.">
        <title>Telomere-to-telomere assembled and centromere annotated genomes of the two main subspecies of the button mushroom Agaricus bisporus reveal especially polymorphic chromosome ends.</title>
        <authorList>
            <person name="Sonnenberg A.S.M."/>
            <person name="Sedaghat-Telgerd N."/>
            <person name="Lavrijssen B."/>
            <person name="Ohm R.A."/>
            <person name="Hendrickx P.M."/>
            <person name="Scholtmeijer K."/>
            <person name="Baars J.J.P."/>
            <person name="van Peer A."/>
        </authorList>
    </citation>
    <scope>NUCLEOTIDE SEQUENCE [LARGE SCALE GENOMIC DNA]</scope>
    <source>
        <strain evidence="2 3">H119_p4</strain>
    </source>
</reference>
<dbReference type="Proteomes" id="UP000629468">
    <property type="component" value="Unassembled WGS sequence"/>
</dbReference>